<keyword evidence="10" id="KW-1185">Reference proteome</keyword>
<sequence length="197" mass="21693">MTTVLIAIFILAAALALLDGNHSTIGTWLFGILRAIIPSARSAQIAKLKIDLIDAKRSLNAISAQDEFAKWAKERRKHDKIDSEYATLVKSQTSEKATFVSNVSWSLWGVGWIIQLAVIFVYLRTPMFYVPHSFVGPFARMLAAPFAPKGSVSVSFWLFSSKSFIKKTVSLFKPSLIVQTAISGAVKTDGTKLVKVE</sequence>
<reference evidence="9" key="1">
    <citation type="submission" date="2020-05" db="EMBL/GenBank/DDBJ databases">
        <title>Phylogenomic resolution of chytrid fungi.</title>
        <authorList>
            <person name="Stajich J.E."/>
            <person name="Amses K."/>
            <person name="Simmons R."/>
            <person name="Seto K."/>
            <person name="Myers J."/>
            <person name="Bonds A."/>
            <person name="Quandt C.A."/>
            <person name="Barry K."/>
            <person name="Liu P."/>
            <person name="Grigoriev I."/>
            <person name="Longcore J.E."/>
            <person name="James T.Y."/>
        </authorList>
    </citation>
    <scope>NUCLEOTIDE SEQUENCE</scope>
    <source>
        <strain evidence="9">JEL0513</strain>
    </source>
</reference>
<dbReference type="PANTHER" id="PTHR42650:SF1">
    <property type="entry name" value="GUIDED ENTRY OF TAIL-ANCHORED PROTEINS FACTOR 1"/>
    <property type="match status" value="1"/>
</dbReference>
<name>A0AAD5X9I2_9FUNG</name>
<evidence type="ECO:0000256" key="3">
    <source>
        <dbReference type="ARBA" id="ARBA00022692"/>
    </source>
</evidence>
<evidence type="ECO:0000313" key="9">
    <source>
        <dbReference type="EMBL" id="KAJ3098150.1"/>
    </source>
</evidence>
<organism evidence="9 10">
    <name type="scientific">Physocladia obscura</name>
    <dbReference type="NCBI Taxonomy" id="109957"/>
    <lineage>
        <taxon>Eukaryota</taxon>
        <taxon>Fungi</taxon>
        <taxon>Fungi incertae sedis</taxon>
        <taxon>Chytridiomycota</taxon>
        <taxon>Chytridiomycota incertae sedis</taxon>
        <taxon>Chytridiomycetes</taxon>
        <taxon>Chytridiales</taxon>
        <taxon>Chytriomycetaceae</taxon>
        <taxon>Physocladia</taxon>
    </lineage>
</organism>
<dbReference type="Gene3D" id="1.10.287.660">
    <property type="entry name" value="Helix hairpin bin"/>
    <property type="match status" value="1"/>
</dbReference>
<dbReference type="GO" id="GO:0043529">
    <property type="term" value="C:GET complex"/>
    <property type="evidence" value="ECO:0007669"/>
    <property type="project" value="TreeGrafter"/>
</dbReference>
<evidence type="ECO:0000256" key="1">
    <source>
        <dbReference type="ARBA" id="ARBA00004477"/>
    </source>
</evidence>
<comment type="subcellular location">
    <subcellularLocation>
        <location evidence="1">Endoplasmic reticulum membrane</location>
        <topology evidence="1">Multi-pass membrane protein</topology>
    </subcellularLocation>
</comment>
<dbReference type="GO" id="GO:0043495">
    <property type="term" value="F:protein-membrane adaptor activity"/>
    <property type="evidence" value="ECO:0007669"/>
    <property type="project" value="TreeGrafter"/>
</dbReference>
<dbReference type="Pfam" id="PF04420">
    <property type="entry name" value="CHD5"/>
    <property type="match status" value="1"/>
</dbReference>
<protein>
    <submittedName>
        <fullName evidence="9">GET complex subunit get1</fullName>
    </submittedName>
</protein>
<dbReference type="InterPro" id="IPR028945">
    <property type="entry name" value="Get1"/>
</dbReference>
<feature type="signal peptide" evidence="8">
    <location>
        <begin position="1"/>
        <end position="16"/>
    </location>
</feature>
<keyword evidence="4" id="KW-0256">Endoplasmic reticulum</keyword>
<dbReference type="AlphaFoldDB" id="A0AAD5X9I2"/>
<comment type="similarity">
    <text evidence="2">Belongs to the WRB/GET1 family.</text>
</comment>
<comment type="caution">
    <text evidence="9">The sequence shown here is derived from an EMBL/GenBank/DDBJ whole genome shotgun (WGS) entry which is preliminary data.</text>
</comment>
<evidence type="ECO:0000256" key="5">
    <source>
        <dbReference type="ARBA" id="ARBA00022989"/>
    </source>
</evidence>
<dbReference type="Proteomes" id="UP001211907">
    <property type="component" value="Unassembled WGS sequence"/>
</dbReference>
<dbReference type="PANTHER" id="PTHR42650">
    <property type="entry name" value="TAIL-ANCHORED PROTEIN INSERTION RECEPTOR WRB"/>
    <property type="match status" value="1"/>
</dbReference>
<keyword evidence="6 7" id="KW-0472">Membrane</keyword>
<dbReference type="EMBL" id="JADGJH010002446">
    <property type="protein sequence ID" value="KAJ3098150.1"/>
    <property type="molecule type" value="Genomic_DNA"/>
</dbReference>
<keyword evidence="3 7" id="KW-0812">Transmembrane</keyword>
<evidence type="ECO:0000256" key="7">
    <source>
        <dbReference type="SAM" id="Phobius"/>
    </source>
</evidence>
<gene>
    <name evidence="9" type="primary">GET1</name>
    <name evidence="9" type="ORF">HK100_005164</name>
</gene>
<evidence type="ECO:0000256" key="8">
    <source>
        <dbReference type="SAM" id="SignalP"/>
    </source>
</evidence>
<keyword evidence="8" id="KW-0732">Signal</keyword>
<evidence type="ECO:0000313" key="10">
    <source>
        <dbReference type="Proteomes" id="UP001211907"/>
    </source>
</evidence>
<keyword evidence="5 7" id="KW-1133">Transmembrane helix</keyword>
<evidence type="ECO:0000256" key="2">
    <source>
        <dbReference type="ARBA" id="ARBA00010799"/>
    </source>
</evidence>
<accession>A0AAD5X9I2</accession>
<feature type="chain" id="PRO_5042063045" evidence="8">
    <location>
        <begin position="17"/>
        <end position="197"/>
    </location>
</feature>
<dbReference type="GO" id="GO:0005789">
    <property type="term" value="C:endoplasmic reticulum membrane"/>
    <property type="evidence" value="ECO:0007669"/>
    <property type="project" value="UniProtKB-SubCell"/>
</dbReference>
<proteinExistence type="inferred from homology"/>
<feature type="transmembrane region" description="Helical" evidence="7">
    <location>
        <begin position="105"/>
        <end position="123"/>
    </location>
</feature>
<evidence type="ECO:0000256" key="4">
    <source>
        <dbReference type="ARBA" id="ARBA00022824"/>
    </source>
</evidence>
<dbReference type="GO" id="GO:0071816">
    <property type="term" value="P:tail-anchored membrane protein insertion into ER membrane"/>
    <property type="evidence" value="ECO:0007669"/>
    <property type="project" value="InterPro"/>
</dbReference>
<evidence type="ECO:0000256" key="6">
    <source>
        <dbReference type="ARBA" id="ARBA00023136"/>
    </source>
</evidence>
<dbReference type="InterPro" id="IPR029012">
    <property type="entry name" value="Helix_hairpin_bin_sf"/>
</dbReference>